<dbReference type="PANTHER" id="PTHR36042">
    <property type="entry name" value="OS05G0490900 PROTEIN"/>
    <property type="match status" value="1"/>
</dbReference>
<organism evidence="3 4">
    <name type="scientific">Asparagus officinalis</name>
    <name type="common">Garden asparagus</name>
    <dbReference type="NCBI Taxonomy" id="4686"/>
    <lineage>
        <taxon>Eukaryota</taxon>
        <taxon>Viridiplantae</taxon>
        <taxon>Streptophyta</taxon>
        <taxon>Embryophyta</taxon>
        <taxon>Tracheophyta</taxon>
        <taxon>Spermatophyta</taxon>
        <taxon>Magnoliopsida</taxon>
        <taxon>Liliopsida</taxon>
        <taxon>Asparagales</taxon>
        <taxon>Asparagaceae</taxon>
        <taxon>Asparagoideae</taxon>
        <taxon>Asparagus</taxon>
    </lineage>
</organism>
<dbReference type="EMBL" id="CM007382">
    <property type="protein sequence ID" value="ONK78544.1"/>
    <property type="molecule type" value="Genomic_DNA"/>
</dbReference>
<evidence type="ECO:0000256" key="1">
    <source>
        <dbReference type="SAM" id="MobiDB-lite"/>
    </source>
</evidence>
<keyword evidence="4" id="KW-1185">Reference proteome</keyword>
<dbReference type="AlphaFoldDB" id="A0A5P1FKF3"/>
<accession>A0A5P1FKF3</accession>
<reference evidence="4" key="1">
    <citation type="journal article" date="2017" name="Nat. Commun.">
        <title>The asparagus genome sheds light on the origin and evolution of a young Y chromosome.</title>
        <authorList>
            <person name="Harkess A."/>
            <person name="Zhou J."/>
            <person name="Xu C."/>
            <person name="Bowers J.E."/>
            <person name="Van der Hulst R."/>
            <person name="Ayyampalayam S."/>
            <person name="Mercati F."/>
            <person name="Riccardi P."/>
            <person name="McKain M.R."/>
            <person name="Kakrana A."/>
            <person name="Tang H."/>
            <person name="Ray J."/>
            <person name="Groenendijk J."/>
            <person name="Arikit S."/>
            <person name="Mathioni S.M."/>
            <person name="Nakano M."/>
            <person name="Shan H."/>
            <person name="Telgmann-Rauber A."/>
            <person name="Kanno A."/>
            <person name="Yue Z."/>
            <person name="Chen H."/>
            <person name="Li W."/>
            <person name="Chen Y."/>
            <person name="Xu X."/>
            <person name="Zhang Y."/>
            <person name="Luo S."/>
            <person name="Chen H."/>
            <person name="Gao J."/>
            <person name="Mao Z."/>
            <person name="Pires J.C."/>
            <person name="Luo M."/>
            <person name="Kudrna D."/>
            <person name="Wing R.A."/>
            <person name="Meyers B.C."/>
            <person name="Yi K."/>
            <person name="Kong H."/>
            <person name="Lavrijsen P."/>
            <person name="Sunseri F."/>
            <person name="Falavigna A."/>
            <person name="Ye Y."/>
            <person name="Leebens-Mack J.H."/>
            <person name="Chen G."/>
        </authorList>
    </citation>
    <scope>NUCLEOTIDE SEQUENCE [LARGE SCALE GENOMIC DNA]</scope>
    <source>
        <strain evidence="4">cv. DH0086</strain>
    </source>
</reference>
<feature type="transmembrane region" description="Helical" evidence="2">
    <location>
        <begin position="103"/>
        <end position="122"/>
    </location>
</feature>
<name>A0A5P1FKF3_ASPOF</name>
<protein>
    <submittedName>
        <fullName evidence="3">Uncharacterized protein</fullName>
    </submittedName>
</protein>
<dbReference type="Gramene" id="ONK78544">
    <property type="protein sequence ID" value="ONK78544"/>
    <property type="gene ID" value="A4U43_C02F19950"/>
</dbReference>
<sequence length="181" mass="19959">MAMATSLSTLNLHPSLKNHNPKYFGLRPVTLLKKLRNRYHIDRLAVTSFNRLVIRATTEGSAKSSQSDEKIPSWARPDADEPPPWAQGSGNGSSSQSTFEIPFYAYLLASAITAIAAIGSVFEYVNQNPVFGVLSSDSVFYAPLLGFFAFTGIPTSAFLWYKSVQVANKEAEEQDRKDGYL</sequence>
<keyword evidence="2" id="KW-1133">Transmembrane helix</keyword>
<feature type="region of interest" description="Disordered" evidence="1">
    <location>
        <begin position="60"/>
        <end position="94"/>
    </location>
</feature>
<evidence type="ECO:0000313" key="4">
    <source>
        <dbReference type="Proteomes" id="UP000243459"/>
    </source>
</evidence>
<proteinExistence type="predicted"/>
<keyword evidence="2" id="KW-0472">Membrane</keyword>
<evidence type="ECO:0000256" key="2">
    <source>
        <dbReference type="SAM" id="Phobius"/>
    </source>
</evidence>
<dbReference type="Proteomes" id="UP000243459">
    <property type="component" value="Chromosome 2"/>
</dbReference>
<dbReference type="OrthoDB" id="2013891at2759"/>
<dbReference type="PANTHER" id="PTHR36042:SF1">
    <property type="entry name" value="OS05G0490900 PROTEIN"/>
    <property type="match status" value="1"/>
</dbReference>
<feature type="transmembrane region" description="Helical" evidence="2">
    <location>
        <begin position="142"/>
        <end position="161"/>
    </location>
</feature>
<evidence type="ECO:0000313" key="3">
    <source>
        <dbReference type="EMBL" id="ONK78544.1"/>
    </source>
</evidence>
<keyword evidence="2" id="KW-0812">Transmembrane</keyword>
<gene>
    <name evidence="3" type="ORF">A4U43_C02F19950</name>
</gene>
<dbReference type="OMA" id="MARVYCV"/>